<comment type="caution">
    <text evidence="3">The sequence shown here is derived from an EMBL/GenBank/DDBJ whole genome shotgun (WGS) entry which is preliminary data.</text>
</comment>
<feature type="signal peptide" evidence="1">
    <location>
        <begin position="1"/>
        <end position="21"/>
    </location>
</feature>
<sequence>MQRIKELAAVLALSLPLTAAASMKETAIQISGPQGPLAGSLLSSERNAAVVIIVAGSGPTDRNGNSRETGLTPWTYKMLAQGLATQGIASLRFDKRAVRASAGAIVDISQIIIEDYASDVRAWADLLRQRLPGTPIWILGHSQGGLIALLAAQDNPTIHGVVLVATAGRSLDQVMVEQLQRHPEYTSLVAPASSILRRLKAGEPVEDQHIVPALQPIMRREVQSLLISELARNPAQLIARTPQPVLIVQGGQDLQITQTDANLLKAAKQDAHLVILEHANHVLKDVPVDDRQANFAAYSNPQLPLAKGLMQALSSFILAKQPAHDPEPHQR</sequence>
<dbReference type="RefSeq" id="WP_218571403.1">
    <property type="nucleotide sequence ID" value="NZ_JAZDCU010000017.1"/>
</dbReference>
<proteinExistence type="predicted"/>
<feature type="domain" description="Serine aminopeptidase S33" evidence="2">
    <location>
        <begin position="75"/>
        <end position="282"/>
    </location>
</feature>
<dbReference type="Proteomes" id="UP001307839">
    <property type="component" value="Unassembled WGS sequence"/>
</dbReference>
<evidence type="ECO:0000256" key="1">
    <source>
        <dbReference type="SAM" id="SignalP"/>
    </source>
</evidence>
<evidence type="ECO:0000313" key="3">
    <source>
        <dbReference type="EMBL" id="MEE1869171.1"/>
    </source>
</evidence>
<accession>A0AB35WWW1</accession>
<protein>
    <submittedName>
        <fullName evidence="3">Alpha/beta fold hydrolase</fullName>
    </submittedName>
</protein>
<dbReference type="InterPro" id="IPR053145">
    <property type="entry name" value="AB_hydrolase_Est10"/>
</dbReference>
<keyword evidence="3" id="KW-0378">Hydrolase</keyword>
<dbReference type="PANTHER" id="PTHR43265:SF1">
    <property type="entry name" value="ESTERASE ESTD"/>
    <property type="match status" value="1"/>
</dbReference>
<evidence type="ECO:0000313" key="4">
    <source>
        <dbReference type="Proteomes" id="UP001307839"/>
    </source>
</evidence>
<keyword evidence="4" id="KW-1185">Reference proteome</keyword>
<dbReference type="PANTHER" id="PTHR43265">
    <property type="entry name" value="ESTERASE ESTD"/>
    <property type="match status" value="1"/>
</dbReference>
<keyword evidence="1" id="KW-0732">Signal</keyword>
<evidence type="ECO:0000259" key="2">
    <source>
        <dbReference type="Pfam" id="PF12146"/>
    </source>
</evidence>
<name>A0AB35WWW1_9PSED</name>
<organism evidence="3 4">
    <name type="scientific">Pseudomonas auratipiscis</name>
    <dbReference type="NCBI Taxonomy" id="3115853"/>
    <lineage>
        <taxon>Bacteria</taxon>
        <taxon>Pseudomonadati</taxon>
        <taxon>Pseudomonadota</taxon>
        <taxon>Gammaproteobacteria</taxon>
        <taxon>Pseudomonadales</taxon>
        <taxon>Pseudomonadaceae</taxon>
        <taxon>Pseudomonas</taxon>
    </lineage>
</organism>
<reference evidence="3 4" key="1">
    <citation type="submission" date="2024-01" db="EMBL/GenBank/DDBJ databases">
        <title>Unpublished Manusciprt.</title>
        <authorList>
            <person name="Duman M."/>
            <person name="Valdes E.G."/>
            <person name="Ajmi N."/>
            <person name="Altun S."/>
            <person name="Saticioglu I.B."/>
        </authorList>
    </citation>
    <scope>NUCLEOTIDE SEQUENCE [LARGE SCALE GENOMIC DNA]</scope>
    <source>
        <strain evidence="3 4">120P</strain>
    </source>
</reference>
<gene>
    <name evidence="3" type="ORF">V0R53_22575</name>
</gene>
<dbReference type="EMBL" id="JAZDQP010000018">
    <property type="protein sequence ID" value="MEE1869171.1"/>
    <property type="molecule type" value="Genomic_DNA"/>
</dbReference>
<dbReference type="GO" id="GO:0052689">
    <property type="term" value="F:carboxylic ester hydrolase activity"/>
    <property type="evidence" value="ECO:0007669"/>
    <property type="project" value="TreeGrafter"/>
</dbReference>
<dbReference type="InterPro" id="IPR022742">
    <property type="entry name" value="Hydrolase_4"/>
</dbReference>
<dbReference type="Pfam" id="PF12146">
    <property type="entry name" value="Hydrolase_4"/>
    <property type="match status" value="1"/>
</dbReference>
<dbReference type="AlphaFoldDB" id="A0AB35WWW1"/>
<feature type="chain" id="PRO_5044210022" evidence="1">
    <location>
        <begin position="22"/>
        <end position="331"/>
    </location>
</feature>